<dbReference type="AlphaFoldDB" id="F0WCD2"/>
<dbReference type="EMBL" id="FR824102">
    <property type="protein sequence ID" value="CCA18847.1"/>
    <property type="molecule type" value="Genomic_DNA"/>
</dbReference>
<sequence length="53" mass="6186">MYKAIFTITEEDIIASILMHVDVQSNIEKIWKLGILRMKILMTNLKRTSSLMC</sequence>
<organism evidence="1">
    <name type="scientific">Albugo laibachii Nc14</name>
    <dbReference type="NCBI Taxonomy" id="890382"/>
    <lineage>
        <taxon>Eukaryota</taxon>
        <taxon>Sar</taxon>
        <taxon>Stramenopiles</taxon>
        <taxon>Oomycota</taxon>
        <taxon>Peronosporomycetes</taxon>
        <taxon>Albuginales</taxon>
        <taxon>Albuginaceae</taxon>
        <taxon>Albugo</taxon>
    </lineage>
</organism>
<proteinExistence type="predicted"/>
<name>F0WCD2_9STRA</name>
<dbReference type="HOGENOM" id="CLU_3072657_0_0_1"/>
<protein>
    <submittedName>
        <fullName evidence="1">AlNc14C57G4312 protein</fullName>
    </submittedName>
</protein>
<reference evidence="1" key="1">
    <citation type="journal article" date="2011" name="PLoS Biol.">
        <title>Gene gain and loss during evolution of obligate parasitism in the white rust pathogen of Arabidopsis thaliana.</title>
        <authorList>
            <person name="Kemen E."/>
            <person name="Gardiner A."/>
            <person name="Schultz-Larsen T."/>
            <person name="Kemen A.C."/>
            <person name="Balmuth A.L."/>
            <person name="Robert-Seilaniantz A."/>
            <person name="Bailey K."/>
            <person name="Holub E."/>
            <person name="Studholme D.J."/>
            <person name="Maclean D."/>
            <person name="Jones J.D."/>
        </authorList>
    </citation>
    <scope>NUCLEOTIDE SEQUENCE</scope>
</reference>
<accession>F0WCD2</accession>
<gene>
    <name evidence="1" type="primary">AlNc14C57G4312</name>
    <name evidence="1" type="ORF">ALNC14_049900</name>
</gene>
<reference evidence="1" key="2">
    <citation type="submission" date="2011-02" db="EMBL/GenBank/DDBJ databases">
        <authorList>
            <person name="MacLean D."/>
        </authorList>
    </citation>
    <scope>NUCLEOTIDE SEQUENCE</scope>
</reference>
<evidence type="ECO:0000313" key="1">
    <source>
        <dbReference type="EMBL" id="CCA18847.1"/>
    </source>
</evidence>